<feature type="compositionally biased region" description="Basic and acidic residues" evidence="1">
    <location>
        <begin position="32"/>
        <end position="43"/>
    </location>
</feature>
<reference evidence="2" key="1">
    <citation type="submission" date="2024-06" db="EMBL/GenBank/DDBJ databases">
        <authorList>
            <consortium name="consrtm"/>
            <person name="Uemura M."/>
            <person name="Terahara T."/>
        </authorList>
    </citation>
    <scope>NUCLEOTIDE SEQUENCE</scope>
    <source>
        <strain evidence="2">KM77-8</strain>
    </source>
</reference>
<dbReference type="AlphaFoldDB" id="A0AAT9HB92"/>
<feature type="region of interest" description="Disordered" evidence="1">
    <location>
        <begin position="32"/>
        <end position="56"/>
    </location>
</feature>
<gene>
    <name evidence="2" type="ORF">SHKM778_10200</name>
</gene>
<protein>
    <submittedName>
        <fullName evidence="2">Uncharacterized protein</fullName>
    </submittedName>
</protein>
<dbReference type="EMBL" id="AP035768">
    <property type="protein sequence ID" value="BFO14632.1"/>
    <property type="molecule type" value="Genomic_DNA"/>
</dbReference>
<proteinExistence type="predicted"/>
<sequence length="81" mass="8377">MQIRTAVLTGAGVFHLAAQALRHELEAVAHAEDGDAGLEERTVEAGAPSSYTDEGPPDRMIAAGFLARISSTGMVLGTISL</sequence>
<reference evidence="2" key="2">
    <citation type="submission" date="2024-07" db="EMBL/GenBank/DDBJ databases">
        <title>Streptomyces haneummycinica sp. nov., a new antibiotic-producing actinobacterium isolated from marine sediment.</title>
        <authorList>
            <person name="Uemura M."/>
            <person name="Hamada M."/>
            <person name="Hirano S."/>
            <person name="Kobayashi K."/>
            <person name="Ohshiro T."/>
            <person name="Kobayashi T."/>
            <person name="Terahara T."/>
        </authorList>
    </citation>
    <scope>NUCLEOTIDE SEQUENCE</scope>
    <source>
        <strain evidence="2">KM77-8</strain>
    </source>
</reference>
<evidence type="ECO:0000256" key="1">
    <source>
        <dbReference type="SAM" id="MobiDB-lite"/>
    </source>
</evidence>
<evidence type="ECO:0000313" key="2">
    <source>
        <dbReference type="EMBL" id="BFO14632.1"/>
    </source>
</evidence>
<accession>A0AAT9HB92</accession>
<name>A0AAT9HB92_9ACTN</name>
<organism evidence="2">
    <name type="scientific">Streptomyces haneummycinicus</name>
    <dbReference type="NCBI Taxonomy" id="3074435"/>
    <lineage>
        <taxon>Bacteria</taxon>
        <taxon>Bacillati</taxon>
        <taxon>Actinomycetota</taxon>
        <taxon>Actinomycetes</taxon>
        <taxon>Kitasatosporales</taxon>
        <taxon>Streptomycetaceae</taxon>
        <taxon>Streptomyces</taxon>
    </lineage>
</organism>